<feature type="transmembrane region" description="Helical" evidence="1">
    <location>
        <begin position="199"/>
        <end position="219"/>
    </location>
</feature>
<evidence type="ECO:0000313" key="3">
    <source>
        <dbReference type="Proteomes" id="UP000251853"/>
    </source>
</evidence>
<keyword evidence="3" id="KW-1185">Reference proteome</keyword>
<sequence>MTAFAERSVQSNYKLSAQTASGQKKALLKKEMQRFFGTPMYFWNAGIGLIMLLAAGVASLVMRDKLLAYMEMAGYPLPLLPMAAAVIGFCLCTCPITAPSISLEGKYLWILRESPIEERSLLWVKVGFQLLLTLPCTVIAGMCISIAFGFPLWQGAVLLIATLLFAVGHAAFGMLMGLCFPKLDAVNETVVIKQSMATVLAMFASMAVLGVAAGFYYLGSKTAPWTALALPIGVFALFAAVCIVILTRQGPSLLRKL</sequence>
<evidence type="ECO:0000313" key="2">
    <source>
        <dbReference type="EMBL" id="SQB15841.1"/>
    </source>
</evidence>
<feature type="transmembrane region" description="Helical" evidence="1">
    <location>
        <begin position="156"/>
        <end position="178"/>
    </location>
</feature>
<feature type="transmembrane region" description="Helical" evidence="1">
    <location>
        <begin position="41"/>
        <end position="62"/>
    </location>
</feature>
<feature type="transmembrane region" description="Helical" evidence="1">
    <location>
        <begin position="122"/>
        <end position="150"/>
    </location>
</feature>
<keyword evidence="1" id="KW-1133">Transmembrane helix</keyword>
<dbReference type="InterPro" id="IPR031599">
    <property type="entry name" value="ABC_tran_2"/>
</dbReference>
<protein>
    <submittedName>
        <fullName evidence="2">ABC transporter permease</fullName>
    </submittedName>
</protein>
<dbReference type="EMBL" id="UAVW01000018">
    <property type="protein sequence ID" value="SQB15841.1"/>
    <property type="molecule type" value="Genomic_DNA"/>
</dbReference>
<feature type="transmembrane region" description="Helical" evidence="1">
    <location>
        <begin position="82"/>
        <end position="101"/>
    </location>
</feature>
<dbReference type="AlphaFoldDB" id="A0A2X2UQG3"/>
<reference evidence="2 3" key="1">
    <citation type="submission" date="2018-06" db="EMBL/GenBank/DDBJ databases">
        <authorList>
            <consortium name="Pathogen Informatics"/>
            <person name="Doyle S."/>
        </authorList>
    </citation>
    <scope>NUCLEOTIDE SEQUENCE [LARGE SCALE GENOMIC DNA]</scope>
    <source>
        <strain evidence="2 3">NCTC11224</strain>
    </source>
</reference>
<keyword evidence="1" id="KW-0472">Membrane</keyword>
<proteinExistence type="predicted"/>
<accession>A0A2X2UQG3</accession>
<keyword evidence="1" id="KW-0812">Transmembrane</keyword>
<name>A0A2X2UQG3_9FIRM</name>
<dbReference type="Proteomes" id="UP000251853">
    <property type="component" value="Unassembled WGS sequence"/>
</dbReference>
<feature type="transmembrane region" description="Helical" evidence="1">
    <location>
        <begin position="225"/>
        <end position="247"/>
    </location>
</feature>
<dbReference type="RefSeq" id="WP_112483034.1">
    <property type="nucleotide sequence ID" value="NZ_UAVW01000018.1"/>
</dbReference>
<gene>
    <name evidence="2" type="ORF">NCTC11224_04928</name>
</gene>
<evidence type="ECO:0000256" key="1">
    <source>
        <dbReference type="SAM" id="Phobius"/>
    </source>
</evidence>
<organism evidence="2 3">
    <name type="scientific">Enterocloster clostridioformis</name>
    <dbReference type="NCBI Taxonomy" id="1531"/>
    <lineage>
        <taxon>Bacteria</taxon>
        <taxon>Bacillati</taxon>
        <taxon>Bacillota</taxon>
        <taxon>Clostridia</taxon>
        <taxon>Lachnospirales</taxon>
        <taxon>Lachnospiraceae</taxon>
        <taxon>Enterocloster</taxon>
    </lineage>
</organism>
<dbReference type="Pfam" id="PF16949">
    <property type="entry name" value="ABC_tran_2"/>
    <property type="match status" value="1"/>
</dbReference>